<proteinExistence type="inferred from homology"/>
<keyword evidence="8" id="KW-0472">Membrane</keyword>
<protein>
    <recommendedName>
        <fullName evidence="3">NADH dehydrogenase [ubiquinone] 1 alpha subcomplex subunit 11</fullName>
    </recommendedName>
    <alternativeName>
        <fullName evidence="9">Complex I-B14.7</fullName>
    </alternativeName>
    <alternativeName>
        <fullName evidence="10">NADH-ubiquinone oxidoreductase subunit B14.7</fullName>
    </alternativeName>
</protein>
<evidence type="ECO:0000256" key="2">
    <source>
        <dbReference type="ARBA" id="ARBA00008699"/>
    </source>
</evidence>
<evidence type="ECO:0000256" key="5">
    <source>
        <dbReference type="ARBA" id="ARBA00022792"/>
    </source>
</evidence>
<dbReference type="AlphaFoldDB" id="A0A1B0DDU4"/>
<reference evidence="12" key="1">
    <citation type="submission" date="2022-08" db="UniProtKB">
        <authorList>
            <consortium name="EnsemblMetazoa"/>
        </authorList>
    </citation>
    <scope>IDENTIFICATION</scope>
    <source>
        <strain evidence="12">Israel</strain>
    </source>
</reference>
<keyword evidence="4" id="KW-0812">Transmembrane</keyword>
<evidence type="ECO:0000313" key="13">
    <source>
        <dbReference type="Proteomes" id="UP000092462"/>
    </source>
</evidence>
<dbReference type="GO" id="GO:0006120">
    <property type="term" value="P:mitochondrial electron transport, NADH to ubiquinone"/>
    <property type="evidence" value="ECO:0007669"/>
    <property type="project" value="InterPro"/>
</dbReference>
<name>A0A1B0DDU4_PHLPP</name>
<evidence type="ECO:0000256" key="7">
    <source>
        <dbReference type="ARBA" id="ARBA00023128"/>
    </source>
</evidence>
<evidence type="ECO:0000256" key="8">
    <source>
        <dbReference type="ARBA" id="ARBA00023136"/>
    </source>
</evidence>
<dbReference type="GO" id="GO:0005743">
    <property type="term" value="C:mitochondrial inner membrane"/>
    <property type="evidence" value="ECO:0007669"/>
    <property type="project" value="UniProtKB-SubCell"/>
</dbReference>
<dbReference type="Proteomes" id="UP000092462">
    <property type="component" value="Unassembled WGS sequence"/>
</dbReference>
<comment type="similarity">
    <text evidence="2">Belongs to the complex I NDUFA11 subunit family.</text>
</comment>
<dbReference type="EMBL" id="AJVK01032284">
    <property type="status" value="NOT_ANNOTATED_CDS"/>
    <property type="molecule type" value="Genomic_DNA"/>
</dbReference>
<keyword evidence="6" id="KW-1133">Transmembrane helix</keyword>
<dbReference type="EnsemblMetazoa" id="PPAI006067-RA">
    <property type="protein sequence ID" value="PPAI006067-PA"/>
    <property type="gene ID" value="PPAI006067"/>
</dbReference>
<evidence type="ECO:0000256" key="11">
    <source>
        <dbReference type="SAM" id="MobiDB-lite"/>
    </source>
</evidence>
<accession>A0A1B0DDU4</accession>
<dbReference type="VEuPathDB" id="VectorBase:PPAI006067"/>
<keyword evidence="7" id="KW-0496">Mitochondrion</keyword>
<evidence type="ECO:0000256" key="6">
    <source>
        <dbReference type="ARBA" id="ARBA00022989"/>
    </source>
</evidence>
<dbReference type="PANTHER" id="PTHR21382:SF1">
    <property type="entry name" value="NADH DEHYDROGENASE [UBIQUINONE] 1 ALPHA SUBCOMPLEX SUBUNIT 11"/>
    <property type="match status" value="1"/>
</dbReference>
<evidence type="ECO:0000256" key="4">
    <source>
        <dbReference type="ARBA" id="ARBA00022692"/>
    </source>
</evidence>
<evidence type="ECO:0000256" key="3">
    <source>
        <dbReference type="ARBA" id="ARBA00018191"/>
    </source>
</evidence>
<dbReference type="VEuPathDB" id="VectorBase:PPAPM1_004356"/>
<dbReference type="InterPro" id="IPR039205">
    <property type="entry name" value="NDUFA11"/>
</dbReference>
<evidence type="ECO:0000313" key="12">
    <source>
        <dbReference type="EnsemblMetazoa" id="PPAI006067-PA"/>
    </source>
</evidence>
<feature type="region of interest" description="Disordered" evidence="11">
    <location>
        <begin position="159"/>
        <end position="187"/>
    </location>
</feature>
<organism evidence="12 13">
    <name type="scientific">Phlebotomus papatasi</name>
    <name type="common">Sandfly</name>
    <dbReference type="NCBI Taxonomy" id="29031"/>
    <lineage>
        <taxon>Eukaryota</taxon>
        <taxon>Metazoa</taxon>
        <taxon>Ecdysozoa</taxon>
        <taxon>Arthropoda</taxon>
        <taxon>Hexapoda</taxon>
        <taxon>Insecta</taxon>
        <taxon>Pterygota</taxon>
        <taxon>Neoptera</taxon>
        <taxon>Endopterygota</taxon>
        <taxon>Diptera</taxon>
        <taxon>Nematocera</taxon>
        <taxon>Psychodoidea</taxon>
        <taxon>Psychodidae</taxon>
        <taxon>Phlebotomus</taxon>
        <taxon>Phlebotomus</taxon>
    </lineage>
</organism>
<keyword evidence="5" id="KW-0999">Mitochondrion inner membrane</keyword>
<evidence type="ECO:0000256" key="1">
    <source>
        <dbReference type="ARBA" id="ARBA00004292"/>
    </source>
</evidence>
<keyword evidence="13" id="KW-1185">Reference proteome</keyword>
<evidence type="ECO:0000256" key="9">
    <source>
        <dbReference type="ARBA" id="ARBA00030608"/>
    </source>
</evidence>
<feature type="compositionally biased region" description="Polar residues" evidence="11">
    <location>
        <begin position="159"/>
        <end position="174"/>
    </location>
</feature>
<evidence type="ECO:0000256" key="10">
    <source>
        <dbReference type="ARBA" id="ARBA00031497"/>
    </source>
</evidence>
<sequence length="187" mass="19915">TLLIQPTFRSLEDAIKPPKSFNDRFYEYPDGKDAAGKMMVANAYALIGGLVISTYDVVMISKPVGFGNILAKYMYNTGPLMGMASAFTMGTYAATNLRGKDDTINYAIGGALAGGVYGAWRKSPVSGSCAAIVLAFAGVVKKLSLQEDGVLFPNQRTMHTRASSSAGTIGPSSKTQKRAGPRERSRQ</sequence>
<comment type="subcellular location">
    <subcellularLocation>
        <location evidence="1">Mitochondrion inner membrane</location>
        <topology evidence="1">Multi-pass membrane protein</topology>
        <orientation evidence="1">Matrix side</orientation>
    </subcellularLocation>
</comment>
<dbReference type="PANTHER" id="PTHR21382">
    <property type="entry name" value="NADH-UBIQUINONE OXIDOREDUCTASE SUBUNIT"/>
    <property type="match status" value="1"/>
</dbReference>
<dbReference type="GO" id="GO:0045271">
    <property type="term" value="C:respiratory chain complex I"/>
    <property type="evidence" value="ECO:0007669"/>
    <property type="project" value="InterPro"/>
</dbReference>